<evidence type="ECO:0000259" key="16">
    <source>
        <dbReference type="SMART" id="SM01024"/>
    </source>
</evidence>
<evidence type="ECO:0000256" key="12">
    <source>
        <dbReference type="ARBA" id="ARBA00032816"/>
    </source>
</evidence>
<evidence type="ECO:0000256" key="3">
    <source>
        <dbReference type="ARBA" id="ARBA00016942"/>
    </source>
</evidence>
<comment type="subcellular location">
    <subcellularLocation>
        <location evidence="1">Mitochondrion inner membrane</location>
        <topology evidence="1">Single-pass membrane protein</topology>
    </subcellularLocation>
</comment>
<comment type="catalytic activity">
    <reaction evidence="13">
        <text>ATP + H2O = ADP + phosphate + H(+)</text>
        <dbReference type="Rhea" id="RHEA:13065"/>
        <dbReference type="ChEBI" id="CHEBI:15377"/>
        <dbReference type="ChEBI" id="CHEBI:15378"/>
        <dbReference type="ChEBI" id="CHEBI:30616"/>
        <dbReference type="ChEBI" id="CHEBI:43474"/>
        <dbReference type="ChEBI" id="CHEBI:456216"/>
    </reaction>
    <physiologicalReaction direction="left-to-right" evidence="13">
        <dbReference type="Rhea" id="RHEA:13066"/>
    </physiologicalReaction>
</comment>
<accession>A0A7E6FRW2</accession>
<comment type="similarity">
    <text evidence="2">Belongs to the AAA ATPase family. BCS1 subfamily.</text>
</comment>
<keyword evidence="8 14" id="KW-0067">ATP-binding</keyword>
<protein>
    <recommendedName>
        <fullName evidence="3">Mitochondrial chaperone BCS1</fullName>
    </recommendedName>
    <alternativeName>
        <fullName evidence="12">BCS1-like protein</fullName>
    </alternativeName>
</protein>
<dbReference type="SMART" id="SM01024">
    <property type="entry name" value="BCS1_N"/>
    <property type="match status" value="1"/>
</dbReference>
<dbReference type="Pfam" id="PF00004">
    <property type="entry name" value="AAA"/>
    <property type="match status" value="1"/>
</dbReference>
<evidence type="ECO:0000256" key="6">
    <source>
        <dbReference type="ARBA" id="ARBA00022792"/>
    </source>
</evidence>
<keyword evidence="7" id="KW-0378">Hydrolase</keyword>
<keyword evidence="4" id="KW-0812">Transmembrane</keyword>
<dbReference type="Proteomes" id="UP000515154">
    <property type="component" value="Linkage group LG28"/>
</dbReference>
<dbReference type="Gene3D" id="3.40.50.300">
    <property type="entry name" value="P-loop containing nucleotide triphosphate hydrolases"/>
    <property type="match status" value="1"/>
</dbReference>
<evidence type="ECO:0000313" key="18">
    <source>
        <dbReference type="RefSeq" id="XP_036370325.1"/>
    </source>
</evidence>
<dbReference type="FunFam" id="3.40.50.300:FF:000768">
    <property type="entry name" value="Probable mitochondrial chaperone bcs1"/>
    <property type="match status" value="1"/>
</dbReference>
<dbReference type="InterPro" id="IPR050747">
    <property type="entry name" value="Mitochondrial_chaperone_BCS1"/>
</dbReference>
<evidence type="ECO:0000256" key="14">
    <source>
        <dbReference type="RuleBase" id="RU003651"/>
    </source>
</evidence>
<keyword evidence="10" id="KW-0496">Mitochondrion</keyword>
<dbReference type="CDD" id="cd19510">
    <property type="entry name" value="RecA-like_BCS1"/>
    <property type="match status" value="1"/>
</dbReference>
<evidence type="ECO:0000256" key="13">
    <source>
        <dbReference type="ARBA" id="ARBA00048778"/>
    </source>
</evidence>
<dbReference type="KEGG" id="osn:115225556"/>
<evidence type="ECO:0000256" key="8">
    <source>
        <dbReference type="ARBA" id="ARBA00022840"/>
    </source>
</evidence>
<dbReference type="InterPro" id="IPR014851">
    <property type="entry name" value="BCS1_N"/>
</dbReference>
<keyword evidence="11" id="KW-0472">Membrane</keyword>
<evidence type="ECO:0000313" key="17">
    <source>
        <dbReference type="Proteomes" id="UP000515154"/>
    </source>
</evidence>
<evidence type="ECO:0000256" key="1">
    <source>
        <dbReference type="ARBA" id="ARBA00004434"/>
    </source>
</evidence>
<proteinExistence type="inferred from homology"/>
<dbReference type="InterPro" id="IPR027417">
    <property type="entry name" value="P-loop_NTPase"/>
</dbReference>
<dbReference type="GO" id="GO:0034551">
    <property type="term" value="P:mitochondrial respiratory chain complex III assembly"/>
    <property type="evidence" value="ECO:0007669"/>
    <property type="project" value="UniProtKB-ARBA"/>
</dbReference>
<evidence type="ECO:0000259" key="15">
    <source>
        <dbReference type="SMART" id="SM00382"/>
    </source>
</evidence>
<evidence type="ECO:0000256" key="5">
    <source>
        <dbReference type="ARBA" id="ARBA00022741"/>
    </source>
</evidence>
<dbReference type="RefSeq" id="XP_036370325.1">
    <property type="nucleotide sequence ID" value="XM_036514432.1"/>
</dbReference>
<evidence type="ECO:0000256" key="7">
    <source>
        <dbReference type="ARBA" id="ARBA00022801"/>
    </source>
</evidence>
<dbReference type="Pfam" id="PF08740">
    <property type="entry name" value="BCS1_N"/>
    <property type="match status" value="1"/>
</dbReference>
<keyword evidence="17" id="KW-1185">Reference proteome</keyword>
<dbReference type="GO" id="GO:0005743">
    <property type="term" value="C:mitochondrial inner membrane"/>
    <property type="evidence" value="ECO:0007669"/>
    <property type="project" value="UniProtKB-SubCell"/>
</dbReference>
<reference evidence="18" key="1">
    <citation type="submission" date="2025-08" db="UniProtKB">
        <authorList>
            <consortium name="RefSeq"/>
        </authorList>
    </citation>
    <scope>IDENTIFICATION</scope>
</reference>
<keyword evidence="6" id="KW-0999">Mitochondrion inner membrane</keyword>
<evidence type="ECO:0000256" key="11">
    <source>
        <dbReference type="ARBA" id="ARBA00023136"/>
    </source>
</evidence>
<dbReference type="SUPFAM" id="SSF52540">
    <property type="entry name" value="P-loop containing nucleoside triphosphate hydrolases"/>
    <property type="match status" value="1"/>
</dbReference>
<dbReference type="AlphaFoldDB" id="A0A7E6FRW2"/>
<dbReference type="InterPro" id="IPR003959">
    <property type="entry name" value="ATPase_AAA_core"/>
</dbReference>
<evidence type="ECO:0000256" key="10">
    <source>
        <dbReference type="ARBA" id="ARBA00023128"/>
    </source>
</evidence>
<gene>
    <name evidence="18" type="primary">LOC115225556</name>
</gene>
<evidence type="ECO:0000256" key="9">
    <source>
        <dbReference type="ARBA" id="ARBA00022989"/>
    </source>
</evidence>
<dbReference type="InterPro" id="IPR003960">
    <property type="entry name" value="ATPase_AAA_CS"/>
</dbReference>
<organism evidence="17 18">
    <name type="scientific">Octopus sinensis</name>
    <name type="common">East Asian common octopus</name>
    <dbReference type="NCBI Taxonomy" id="2607531"/>
    <lineage>
        <taxon>Eukaryota</taxon>
        <taxon>Metazoa</taxon>
        <taxon>Spiralia</taxon>
        <taxon>Lophotrochozoa</taxon>
        <taxon>Mollusca</taxon>
        <taxon>Cephalopoda</taxon>
        <taxon>Coleoidea</taxon>
        <taxon>Octopodiformes</taxon>
        <taxon>Octopoda</taxon>
        <taxon>Incirrata</taxon>
        <taxon>Octopodidae</taxon>
        <taxon>Octopus</taxon>
    </lineage>
</organism>
<evidence type="ECO:0000256" key="2">
    <source>
        <dbReference type="ARBA" id="ARBA00007448"/>
    </source>
</evidence>
<evidence type="ECO:0000256" key="4">
    <source>
        <dbReference type="ARBA" id="ARBA00022692"/>
    </source>
</evidence>
<dbReference type="InterPro" id="IPR003593">
    <property type="entry name" value="AAA+_ATPase"/>
</dbReference>
<name>A0A7E6FRW2_9MOLL</name>
<feature type="domain" description="AAA+ ATPase" evidence="15">
    <location>
        <begin position="246"/>
        <end position="378"/>
    </location>
</feature>
<feature type="domain" description="BCS1 N-terminal" evidence="16">
    <location>
        <begin position="46"/>
        <end position="215"/>
    </location>
</feature>
<dbReference type="GO" id="GO:0016887">
    <property type="term" value="F:ATP hydrolysis activity"/>
    <property type="evidence" value="ECO:0007669"/>
    <property type="project" value="InterPro"/>
</dbReference>
<keyword evidence="5 14" id="KW-0547">Nucleotide-binding</keyword>
<dbReference type="PANTHER" id="PTHR23070">
    <property type="entry name" value="BCS1 AAA-TYPE ATPASE"/>
    <property type="match status" value="1"/>
</dbReference>
<dbReference type="InterPro" id="IPR057495">
    <property type="entry name" value="AAA_lid_BCS1"/>
</dbReference>
<sequence>MFVTPGSLCRTPSLSTDYLSLTQYDGCGPSGILTTNPYFGAGFGLVGVGTGMAALRKLSQYGLILLRRNYLISLEVPSSDKSYRWLLHWISNRAYKRTQHLSVHTKYHQSDTGRVFTYFDFVPSPGDHFFRQQGNWFKVERNREKTMGDITTGVPFETVSLTAVGQNKQLFIDILDEARAIALKEQEGRTVMYTPMGAEWRQLGYPKRKRPLHSVILDHGISEGIFKDINEFISSVKWYTDRGIPYRRGYLLHGPPGCGKSSYIVALAGELDYHICVMNLSERSLTDDRVSHLLTTAPEQSIILLEDIDAAFVSRDLSVENPAAYQGFGRLTLSGLLNALDGVASAEGRIVFMTTNYLNRLDSALIRPGRVDIKEKIDFASKHQIKTMFLRFYPEELESMAEQFADQLLAESQEISAAQLQGYFLMYKSDSKSALDNVQQLPKF</sequence>
<dbReference type="Pfam" id="PF25426">
    <property type="entry name" value="AAA_lid_BCS1"/>
    <property type="match status" value="1"/>
</dbReference>
<dbReference type="GO" id="GO:0005524">
    <property type="term" value="F:ATP binding"/>
    <property type="evidence" value="ECO:0007669"/>
    <property type="project" value="UniProtKB-KW"/>
</dbReference>
<dbReference type="SMART" id="SM00382">
    <property type="entry name" value="AAA"/>
    <property type="match status" value="1"/>
</dbReference>
<dbReference type="PROSITE" id="PS00674">
    <property type="entry name" value="AAA"/>
    <property type="match status" value="1"/>
</dbReference>
<keyword evidence="9" id="KW-1133">Transmembrane helix</keyword>